<dbReference type="AlphaFoldDB" id="A0AAD5V9R1"/>
<proteinExistence type="inferred from homology"/>
<evidence type="ECO:0000313" key="3">
    <source>
        <dbReference type="Proteomes" id="UP001212997"/>
    </source>
</evidence>
<evidence type="ECO:0008006" key="4">
    <source>
        <dbReference type="Google" id="ProtNLM"/>
    </source>
</evidence>
<comment type="caution">
    <text evidence="2">The sequence shown here is derived from an EMBL/GenBank/DDBJ whole genome shotgun (WGS) entry which is preliminary data.</text>
</comment>
<sequence>MTPKQPVLGSLAIQAPSVAPQTVHVSPSTCHDLSLFKDLMKEYRKLDDTVTMRLNRATAQFRDRDRLGMGGKGNIQDQACAHLWKELVGEHHTPFYLESLFITIENWKRRTEIVEYCVGVVDQSIDEKRKILDTQQSDASTQRRIQGVLYAEEVKRNQVHNELTVEKIVRHRSLDAFRSRCRYFEPPLSDVEARKWWDSALASR</sequence>
<evidence type="ECO:0000256" key="1">
    <source>
        <dbReference type="ARBA" id="ARBA00024204"/>
    </source>
</evidence>
<dbReference type="GO" id="GO:0005758">
    <property type="term" value="C:mitochondrial intermembrane space"/>
    <property type="evidence" value="ECO:0007669"/>
    <property type="project" value="InterPro"/>
</dbReference>
<protein>
    <recommendedName>
        <fullName evidence="4">Caffeine-induced death protein 2</fullName>
    </recommendedName>
</protein>
<gene>
    <name evidence="2" type="ORF">NLI96_g2660</name>
</gene>
<dbReference type="InterPro" id="IPR019171">
    <property type="entry name" value="MIX23"/>
</dbReference>
<organism evidence="2 3">
    <name type="scientific">Meripilus lineatus</name>
    <dbReference type="NCBI Taxonomy" id="2056292"/>
    <lineage>
        <taxon>Eukaryota</taxon>
        <taxon>Fungi</taxon>
        <taxon>Dikarya</taxon>
        <taxon>Basidiomycota</taxon>
        <taxon>Agaricomycotina</taxon>
        <taxon>Agaricomycetes</taxon>
        <taxon>Polyporales</taxon>
        <taxon>Meripilaceae</taxon>
        <taxon>Meripilus</taxon>
    </lineage>
</organism>
<dbReference type="PANTHER" id="PTHR31905">
    <property type="entry name" value="COILED-COIL DOMAIN-CONTAINING PROTEIN 58"/>
    <property type="match status" value="1"/>
</dbReference>
<dbReference type="Proteomes" id="UP001212997">
    <property type="component" value="Unassembled WGS sequence"/>
</dbReference>
<dbReference type="PANTHER" id="PTHR31905:SF2">
    <property type="entry name" value="PROTEIN MIX23"/>
    <property type="match status" value="1"/>
</dbReference>
<dbReference type="Pfam" id="PF09774">
    <property type="entry name" value="MIX23"/>
    <property type="match status" value="2"/>
</dbReference>
<name>A0AAD5V9R1_9APHY</name>
<keyword evidence="3" id="KW-1185">Reference proteome</keyword>
<comment type="similarity">
    <text evidence="1">Belongs to the MIX23 family.</text>
</comment>
<accession>A0AAD5V9R1</accession>
<dbReference type="EMBL" id="JANAWD010000061">
    <property type="protein sequence ID" value="KAJ3488686.1"/>
    <property type="molecule type" value="Genomic_DNA"/>
</dbReference>
<evidence type="ECO:0000313" key="2">
    <source>
        <dbReference type="EMBL" id="KAJ3488686.1"/>
    </source>
</evidence>
<reference evidence="2" key="1">
    <citation type="submission" date="2022-07" db="EMBL/GenBank/DDBJ databases">
        <title>Genome Sequence of Physisporinus lineatus.</title>
        <authorList>
            <person name="Buettner E."/>
        </authorList>
    </citation>
    <scope>NUCLEOTIDE SEQUENCE</scope>
    <source>
        <strain evidence="2">VT162</strain>
    </source>
</reference>